<keyword evidence="3" id="KW-1185">Reference proteome</keyword>
<dbReference type="RefSeq" id="WP_157802246.1">
    <property type="nucleotide sequence ID" value="NZ_PGFF01000001.1"/>
</dbReference>
<comment type="caution">
    <text evidence="2">The sequence shown here is derived from an EMBL/GenBank/DDBJ whole genome shotgun (WGS) entry which is preliminary data.</text>
</comment>
<dbReference type="EMBL" id="PGFF01000001">
    <property type="protein sequence ID" value="PJJ71667.1"/>
    <property type="molecule type" value="Genomic_DNA"/>
</dbReference>
<evidence type="ECO:0000313" key="3">
    <source>
        <dbReference type="Proteomes" id="UP000228758"/>
    </source>
</evidence>
<dbReference type="Gene3D" id="2.60.40.10">
    <property type="entry name" value="Immunoglobulins"/>
    <property type="match status" value="1"/>
</dbReference>
<sequence>MERSRAALLVFAIVASSALVVAPISAPSASAAEVSLDAGPPGHDVSIDYGTTIPDEQRIEVGPATTTLVVTPGLSEEPPGVFCAGSGGLPDYSSLETPWTGRVVVQVDPGTFGSTGGIDAWYRCRSGGGPETSVYSETWWLAGSADAPETVELTADPAKQVQRTDDYTFTGEEAETPRVVQAGDRVTVSGLGGVWPSSKAYVSVNHLGGSTLAPAVVAADRDSFSFVVPPDLPESPFGAAYFVQASADSGIPGDPSMPELLVRAAWSDYLTIRSAEAAASTTRLSLDRHYALSSSTIRATVSVRSEGRPATDGRVRLLVGGQEFRRSLTADDAGDVTFTLPKLRRGLHTVTAVYDGTSASEGSRDRPDRVRILW</sequence>
<name>A0A2M9CIF0_9MICO</name>
<evidence type="ECO:0000256" key="1">
    <source>
        <dbReference type="SAM" id="SignalP"/>
    </source>
</evidence>
<keyword evidence="1" id="KW-0732">Signal</keyword>
<evidence type="ECO:0000313" key="2">
    <source>
        <dbReference type="EMBL" id="PJJ71667.1"/>
    </source>
</evidence>
<protein>
    <submittedName>
        <fullName evidence="2">Ig-like domain-containing protein</fullName>
    </submittedName>
</protein>
<organism evidence="2 3">
    <name type="scientific">Diaminobutyricimonas aerilata</name>
    <dbReference type="NCBI Taxonomy" id="1162967"/>
    <lineage>
        <taxon>Bacteria</taxon>
        <taxon>Bacillati</taxon>
        <taxon>Actinomycetota</taxon>
        <taxon>Actinomycetes</taxon>
        <taxon>Micrococcales</taxon>
        <taxon>Microbacteriaceae</taxon>
        <taxon>Diaminobutyricimonas</taxon>
    </lineage>
</organism>
<dbReference type="Proteomes" id="UP000228758">
    <property type="component" value="Unassembled WGS sequence"/>
</dbReference>
<dbReference type="GO" id="GO:0005975">
    <property type="term" value="P:carbohydrate metabolic process"/>
    <property type="evidence" value="ECO:0007669"/>
    <property type="project" value="UniProtKB-ARBA"/>
</dbReference>
<dbReference type="AlphaFoldDB" id="A0A2M9CIF0"/>
<feature type="signal peptide" evidence="1">
    <location>
        <begin position="1"/>
        <end position="31"/>
    </location>
</feature>
<accession>A0A2M9CIF0</accession>
<dbReference type="OrthoDB" id="4981761at2"/>
<feature type="chain" id="PRO_5014857609" evidence="1">
    <location>
        <begin position="32"/>
        <end position="374"/>
    </location>
</feature>
<dbReference type="InterPro" id="IPR013783">
    <property type="entry name" value="Ig-like_fold"/>
</dbReference>
<proteinExistence type="predicted"/>
<reference evidence="2 3" key="1">
    <citation type="submission" date="2017-11" db="EMBL/GenBank/DDBJ databases">
        <title>Genomic Encyclopedia of Archaeal and Bacterial Type Strains, Phase II (KMG-II): From Individual Species to Whole Genera.</title>
        <authorList>
            <person name="Goeker M."/>
        </authorList>
    </citation>
    <scope>NUCLEOTIDE SEQUENCE [LARGE SCALE GENOMIC DNA]</scope>
    <source>
        <strain evidence="2 3">DSM 27393</strain>
    </source>
</reference>
<gene>
    <name evidence="2" type="ORF">CLV46_1220</name>
</gene>